<keyword evidence="11" id="KW-0449">Lipoprotein</keyword>
<dbReference type="EC" id="2.3.1.269" evidence="9"/>
<evidence type="ECO:0000256" key="4">
    <source>
        <dbReference type="ARBA" id="ARBA00022679"/>
    </source>
</evidence>
<comment type="subcellular location">
    <subcellularLocation>
        <location evidence="1 9">Cell membrane</location>
        <topology evidence="1 9">Multi-pass membrane protein</topology>
    </subcellularLocation>
</comment>
<dbReference type="InterPro" id="IPR036526">
    <property type="entry name" value="C-N_Hydrolase_sf"/>
</dbReference>
<comment type="similarity">
    <text evidence="2 9">Belongs to the CN hydrolase family. Apolipoprotein N-acyltransferase subfamily.</text>
</comment>
<keyword evidence="5 9" id="KW-0812">Transmembrane</keyword>
<feature type="transmembrane region" description="Helical" evidence="9">
    <location>
        <begin position="55"/>
        <end position="75"/>
    </location>
</feature>
<organism evidence="11 12">
    <name type="scientific">Actinobacillus indolicus</name>
    <dbReference type="NCBI Taxonomy" id="51049"/>
    <lineage>
        <taxon>Bacteria</taxon>
        <taxon>Pseudomonadati</taxon>
        <taxon>Pseudomonadota</taxon>
        <taxon>Gammaproteobacteria</taxon>
        <taxon>Pasteurellales</taxon>
        <taxon>Pasteurellaceae</taxon>
        <taxon>Actinobacillus</taxon>
    </lineage>
</organism>
<dbReference type="GO" id="GO:0042158">
    <property type="term" value="P:lipoprotein biosynthetic process"/>
    <property type="evidence" value="ECO:0007669"/>
    <property type="project" value="UniProtKB-UniRule"/>
</dbReference>
<evidence type="ECO:0000313" key="11">
    <source>
        <dbReference type="EMBL" id="QBQ64398.1"/>
    </source>
</evidence>
<accession>A0A4P7CH84</accession>
<dbReference type="KEGG" id="aio:EXH44_09265"/>
<feature type="transmembrane region" description="Helical" evidence="9">
    <location>
        <begin position="193"/>
        <end position="211"/>
    </location>
</feature>
<keyword evidence="12" id="KW-1185">Reference proteome</keyword>
<dbReference type="RefSeq" id="WP_162857211.1">
    <property type="nucleotide sequence ID" value="NZ_CP038145.1"/>
</dbReference>
<evidence type="ECO:0000256" key="5">
    <source>
        <dbReference type="ARBA" id="ARBA00022692"/>
    </source>
</evidence>
<dbReference type="Proteomes" id="UP000294444">
    <property type="component" value="Chromosome"/>
</dbReference>
<keyword evidence="4 9" id="KW-0808">Transferase</keyword>
<dbReference type="Gene3D" id="3.60.110.10">
    <property type="entry name" value="Carbon-nitrogen hydrolase"/>
    <property type="match status" value="1"/>
</dbReference>
<gene>
    <name evidence="9 11" type="primary">lnt</name>
    <name evidence="11" type="ORF">EXH44_09265</name>
</gene>
<dbReference type="PROSITE" id="PS50263">
    <property type="entry name" value="CN_HYDROLASE"/>
    <property type="match status" value="1"/>
</dbReference>
<keyword evidence="8 9" id="KW-0012">Acyltransferase</keyword>
<reference evidence="11 12" key="1">
    <citation type="submission" date="2019-03" db="EMBL/GenBank/DDBJ databases">
        <authorList>
            <person name="Che Y."/>
            <person name="Zhou L."/>
        </authorList>
    </citation>
    <scope>NUCLEOTIDE SEQUENCE [LARGE SCALE GENOMIC DNA]</scope>
    <source>
        <strain evidence="11 12">AIFJ1607</strain>
    </source>
</reference>
<dbReference type="Pfam" id="PF00795">
    <property type="entry name" value="CN_hydrolase"/>
    <property type="match status" value="1"/>
</dbReference>
<dbReference type="InterPro" id="IPR004563">
    <property type="entry name" value="Apolipo_AcylTrfase"/>
</dbReference>
<keyword evidence="6 9" id="KW-1133">Transmembrane helix</keyword>
<dbReference type="HAMAP" id="MF_01148">
    <property type="entry name" value="Lnt"/>
    <property type="match status" value="1"/>
</dbReference>
<evidence type="ECO:0000256" key="7">
    <source>
        <dbReference type="ARBA" id="ARBA00023136"/>
    </source>
</evidence>
<dbReference type="InterPro" id="IPR045378">
    <property type="entry name" value="LNT_N"/>
</dbReference>
<comment type="function">
    <text evidence="9">Catalyzes the phospholipid dependent N-acylation of the N-terminal cysteine of apolipoprotein, the last step in lipoprotein maturation.</text>
</comment>
<feature type="transmembrane region" description="Helical" evidence="9">
    <location>
        <begin position="120"/>
        <end position="142"/>
    </location>
</feature>
<feature type="transmembrane region" description="Helical" evidence="9">
    <location>
        <begin position="87"/>
        <end position="111"/>
    </location>
</feature>
<feature type="domain" description="CN hydrolase" evidence="10">
    <location>
        <begin position="228"/>
        <end position="473"/>
    </location>
</feature>
<evidence type="ECO:0000256" key="8">
    <source>
        <dbReference type="ARBA" id="ARBA00023315"/>
    </source>
</evidence>
<feature type="transmembrane region" description="Helical" evidence="9">
    <location>
        <begin position="154"/>
        <end position="181"/>
    </location>
</feature>
<dbReference type="UniPathway" id="UPA00666"/>
<dbReference type="InterPro" id="IPR003010">
    <property type="entry name" value="C-N_Hydrolase"/>
</dbReference>
<evidence type="ECO:0000256" key="9">
    <source>
        <dbReference type="HAMAP-Rule" id="MF_01148"/>
    </source>
</evidence>
<evidence type="ECO:0000259" key="10">
    <source>
        <dbReference type="PROSITE" id="PS50263"/>
    </source>
</evidence>
<comment type="pathway">
    <text evidence="9">Protein modification; lipoprotein biosynthesis (N-acyl transfer).</text>
</comment>
<name>A0A4P7CH84_9PAST</name>
<keyword evidence="3 9" id="KW-1003">Cell membrane</keyword>
<dbReference type="NCBIfam" id="TIGR00546">
    <property type="entry name" value="lnt"/>
    <property type="match status" value="1"/>
</dbReference>
<dbReference type="GO" id="GO:0016410">
    <property type="term" value="F:N-acyltransferase activity"/>
    <property type="evidence" value="ECO:0007669"/>
    <property type="project" value="UniProtKB-UniRule"/>
</dbReference>
<feature type="transmembrane region" description="Helical" evidence="9">
    <location>
        <begin position="32"/>
        <end position="48"/>
    </location>
</feature>
<evidence type="ECO:0000313" key="12">
    <source>
        <dbReference type="Proteomes" id="UP000294444"/>
    </source>
</evidence>
<comment type="catalytic activity">
    <reaction evidence="9">
        <text>N-terminal S-1,2-diacyl-sn-glyceryl-L-cysteinyl-[lipoprotein] + a glycerophospholipid = N-acyl-S-1,2-diacyl-sn-glyceryl-L-cysteinyl-[lipoprotein] + a 2-acyl-sn-glycero-3-phospholipid + H(+)</text>
        <dbReference type="Rhea" id="RHEA:48228"/>
        <dbReference type="Rhea" id="RHEA-COMP:14681"/>
        <dbReference type="Rhea" id="RHEA-COMP:14684"/>
        <dbReference type="ChEBI" id="CHEBI:15378"/>
        <dbReference type="ChEBI" id="CHEBI:136912"/>
        <dbReference type="ChEBI" id="CHEBI:140656"/>
        <dbReference type="ChEBI" id="CHEBI:140657"/>
        <dbReference type="ChEBI" id="CHEBI:140660"/>
        <dbReference type="EC" id="2.3.1.269"/>
    </reaction>
</comment>
<keyword evidence="7 9" id="KW-0472">Membrane</keyword>
<dbReference type="CDD" id="cd07571">
    <property type="entry name" value="ALP_N-acyl_transferase"/>
    <property type="match status" value="1"/>
</dbReference>
<dbReference type="AlphaFoldDB" id="A0A4P7CH84"/>
<dbReference type="PANTHER" id="PTHR38686">
    <property type="entry name" value="APOLIPOPROTEIN N-ACYLTRANSFERASE"/>
    <property type="match status" value="1"/>
</dbReference>
<feature type="transmembrane region" description="Helical" evidence="9">
    <location>
        <begin position="7"/>
        <end position="26"/>
    </location>
</feature>
<evidence type="ECO:0000256" key="6">
    <source>
        <dbReference type="ARBA" id="ARBA00022989"/>
    </source>
</evidence>
<evidence type="ECO:0000256" key="1">
    <source>
        <dbReference type="ARBA" id="ARBA00004651"/>
    </source>
</evidence>
<dbReference type="PANTHER" id="PTHR38686:SF1">
    <property type="entry name" value="APOLIPOPROTEIN N-ACYLTRANSFERASE"/>
    <property type="match status" value="1"/>
</dbReference>
<dbReference type="EMBL" id="CP038145">
    <property type="protein sequence ID" value="QBQ64398.1"/>
    <property type="molecule type" value="Genomic_DNA"/>
</dbReference>
<dbReference type="GO" id="GO:0005886">
    <property type="term" value="C:plasma membrane"/>
    <property type="evidence" value="ECO:0007669"/>
    <property type="project" value="UniProtKB-SubCell"/>
</dbReference>
<evidence type="ECO:0000256" key="3">
    <source>
        <dbReference type="ARBA" id="ARBA00022475"/>
    </source>
</evidence>
<feature type="transmembrane region" description="Helical" evidence="9">
    <location>
        <begin position="486"/>
        <end position="505"/>
    </location>
</feature>
<dbReference type="SUPFAM" id="SSF56317">
    <property type="entry name" value="Carbon-nitrogen hydrolase"/>
    <property type="match status" value="1"/>
</dbReference>
<proteinExistence type="inferred from homology"/>
<dbReference type="Pfam" id="PF20154">
    <property type="entry name" value="LNT_N"/>
    <property type="match status" value="1"/>
</dbReference>
<evidence type="ECO:0000256" key="2">
    <source>
        <dbReference type="ARBA" id="ARBA00010065"/>
    </source>
</evidence>
<protein>
    <recommendedName>
        <fullName evidence="9">Apolipoprotein N-acyltransferase</fullName>
        <shortName evidence="9">ALP N-acyltransferase</shortName>
        <ecNumber evidence="9">2.3.1.269</ecNumber>
    </recommendedName>
</protein>
<sequence length="508" mass="56776">MSIVKKSSNLTACFIAVISGGIGTLAYSPFDYWIVAFLSATGLIWLATSEHKKQALLGAFLWAVSYFAIGVNWVQVSMTQFGGVPEFVSYLAVLLLACYLALYPLLFAYLIQRFQLKNPWVIAVIFTLTEYLRGVVFTGFPWLQFGYSQVDSPFLGIAPILGVEGVTFFIMVVSGYLVYFVRQFAKKATNPTACIVTLLLLLGVGYSTQFLKFVEVDEQKAPLSIALVQGNIEQKMKWDPAHFNYTVRTYEQLIQSVLGKYQVIILPESAIPALEEQIEPLMQQLHHIGEQVGSEIIIGTLHQSPQGLFNSATVLGNKAQPYSLTQSPRYNKHHLVPFGEYVPFGNLLDWMRDVFVLPINLSKGDFIQQPLLVANHRFNMAICYEIIFTHQVQQNQQAHNSDYLITISNDAWFGASMGPWQHFQMARMRALELGKPLIRATNTGITAFVDAYGQVVSQAPQFEATTLAASVPVMKGQTIFAQFGNWLLYGICGIILTIAFVLRLCRKG</sequence>